<dbReference type="AlphaFoldDB" id="M7YXN8"/>
<organism evidence="1">
    <name type="scientific">Triticum urartu</name>
    <name type="common">Red wild einkorn</name>
    <name type="synonym">Crithodium urartu</name>
    <dbReference type="NCBI Taxonomy" id="4572"/>
    <lineage>
        <taxon>Eukaryota</taxon>
        <taxon>Viridiplantae</taxon>
        <taxon>Streptophyta</taxon>
        <taxon>Embryophyta</taxon>
        <taxon>Tracheophyta</taxon>
        <taxon>Spermatophyta</taxon>
        <taxon>Magnoliopsida</taxon>
        <taxon>Liliopsida</taxon>
        <taxon>Poales</taxon>
        <taxon>Poaceae</taxon>
        <taxon>BOP clade</taxon>
        <taxon>Pooideae</taxon>
        <taxon>Triticodae</taxon>
        <taxon>Triticeae</taxon>
        <taxon>Triticinae</taxon>
        <taxon>Triticum</taxon>
    </lineage>
</organism>
<accession>M7YXN8</accession>
<gene>
    <name evidence="1" type="ORF">TRIUR3_10332</name>
</gene>
<proteinExistence type="predicted"/>
<name>M7YXN8_TRIUA</name>
<evidence type="ECO:0000313" key="1">
    <source>
        <dbReference type="EMBL" id="EMS52412.1"/>
    </source>
</evidence>
<protein>
    <submittedName>
        <fullName evidence="1">Uncharacterized protein</fullName>
    </submittedName>
</protein>
<sequence length="52" mass="6117">MPSRCSPSSRRRLLLRARLLSADIAGNWRHHQIPRLKVPKYQICKNFDLETS</sequence>
<reference evidence="1" key="1">
    <citation type="journal article" date="2013" name="Nature">
        <title>Draft genome of the wheat A-genome progenitor Triticum urartu.</title>
        <authorList>
            <person name="Ling H.Q."/>
            <person name="Zhao S."/>
            <person name="Liu D."/>
            <person name="Wang J."/>
            <person name="Sun H."/>
            <person name="Zhang C."/>
            <person name="Fan H."/>
            <person name="Li D."/>
            <person name="Dong L."/>
            <person name="Tao Y."/>
            <person name="Gao C."/>
            <person name="Wu H."/>
            <person name="Li Y."/>
            <person name="Cui Y."/>
            <person name="Guo X."/>
            <person name="Zheng S."/>
            <person name="Wang B."/>
            <person name="Yu K."/>
            <person name="Liang Q."/>
            <person name="Yang W."/>
            <person name="Lou X."/>
            <person name="Chen J."/>
            <person name="Feng M."/>
            <person name="Jian J."/>
            <person name="Zhang X."/>
            <person name="Luo G."/>
            <person name="Jiang Y."/>
            <person name="Liu J."/>
            <person name="Wang Z."/>
            <person name="Sha Y."/>
            <person name="Zhang B."/>
            <person name="Wu H."/>
            <person name="Tang D."/>
            <person name="Shen Q."/>
            <person name="Xue P."/>
            <person name="Zou S."/>
            <person name="Wang X."/>
            <person name="Liu X."/>
            <person name="Wang F."/>
            <person name="Yang Y."/>
            <person name="An X."/>
            <person name="Dong Z."/>
            <person name="Zhang K."/>
            <person name="Zhang X."/>
            <person name="Luo M.C."/>
            <person name="Dvorak J."/>
            <person name="Tong Y."/>
            <person name="Wang J."/>
            <person name="Yang H."/>
            <person name="Li Z."/>
            <person name="Wang D."/>
            <person name="Zhang A."/>
            <person name="Wang J."/>
        </authorList>
    </citation>
    <scope>NUCLEOTIDE SEQUENCE</scope>
</reference>
<dbReference type="EMBL" id="KD208197">
    <property type="protein sequence ID" value="EMS52412.1"/>
    <property type="molecule type" value="Genomic_DNA"/>
</dbReference>